<keyword evidence="19" id="KW-1185">Reference proteome</keyword>
<dbReference type="GO" id="GO:0140993">
    <property type="term" value="F:histone modifying activity"/>
    <property type="evidence" value="ECO:0007669"/>
    <property type="project" value="UniProtKB-ARBA"/>
</dbReference>
<dbReference type="PROSITE" id="PS51542">
    <property type="entry name" value="FYRN"/>
    <property type="match status" value="1"/>
</dbReference>
<dbReference type="PROSITE" id="PS50982">
    <property type="entry name" value="MBD"/>
    <property type="match status" value="1"/>
</dbReference>
<dbReference type="SUPFAM" id="SSF47370">
    <property type="entry name" value="Bromodomain"/>
    <property type="match status" value="1"/>
</dbReference>
<dbReference type="InterPro" id="IPR003889">
    <property type="entry name" value="FYrich_C"/>
</dbReference>
<dbReference type="PROSITE" id="PS01359">
    <property type="entry name" value="ZF_PHD_1"/>
    <property type="match status" value="1"/>
</dbReference>
<keyword evidence="11" id="KW-0539">Nucleus</keyword>
<feature type="region of interest" description="Disordered" evidence="14">
    <location>
        <begin position="1816"/>
        <end position="1862"/>
    </location>
</feature>
<evidence type="ECO:0000256" key="14">
    <source>
        <dbReference type="SAM" id="MobiDB-lite"/>
    </source>
</evidence>
<dbReference type="InterPro" id="IPR001739">
    <property type="entry name" value="Methyl_CpG_DNA-bd"/>
</dbReference>
<evidence type="ECO:0000256" key="11">
    <source>
        <dbReference type="ARBA" id="ARBA00023242"/>
    </source>
</evidence>
<dbReference type="InterPro" id="IPR013083">
    <property type="entry name" value="Znf_RING/FYVE/PHD"/>
</dbReference>
<proteinExistence type="inferred from homology"/>
<sequence length="1862" mass="207818">MENRNSFGDLNSNVGVSKPMAFLIDLNETPIVSPRERDGTVSICSVCGREVAAGKTGVTKDEQWDWKCFRCLLQNGGASSSGGAGAGLDINASPPRETEGDHPAHRLGGGREFRVGGVALACHSALRCPQIPNMLYLQTLRRYIVERKGVLGEGWHVEFDFCNRRFRTSAVYVAPDGRRFKSMEDVASHLGIPLSFHNAGQKEFSAFASSQDCRQPELHIQKLLYSGNGSHDGFPIQFQDFCLLSAGNIDPRPAYHNTDNIWPVGYRCSWHDKITGSLFVCGVSDGGECGPIFKVHRFPCNTQFIPVGSAVLSRANSVPSKGDDKMGLDELTTSPLLDDDDLSIITLINEHSPCLDICDSTSKKDNVVYFPEQDNSSSSNVEFAPQQDGSSKGEVAQCSVIGEFQLEARSSSSVWERVSEAFVNAFREMFKQTGAVRFFCGHDTYEMNNENLDSTDSLSRYSYWGGPMNVPRMIQNERDFNMACELLLQWLKQDRFGFNVDFVQEIIEQLPGVSTCSEYKNLKDRKQNSSLQSVGSGFLQVEQNTNSVFRTSKRWRLQSGGMEKFLTRDPCPPGNPLSTSLPSYLIGDALQAWELAWRFVEVLGIGQPFSFQDLESELLSPSIDCCALNIGHETVDIDDDIPLRKSMKVSQARLGRYTGFLLVNIYGLLLRILVSELLSKVVAYACPNSDSGEPKPRRGRKKDLDCSAALKKTQFDVLPVNELTWPEIARRYILSVFVMEGNLDSSEIASRESWKVFHCLRGDGGVLCGSLSGIAALEGDAVVLADSIKEIFGPLKCKIEIVGGFENESEDDGTQTIEAEDGAAPEWAQVLEPVRKLPTNVGARIRRCVNEALLKDPPEWAKKMLEHSISKEVYKGNASGPTKRAVISVLDKVSSDVPQQQKTEKKEKVKSKVYLTDLVNKQCRMTLRHAVATDEDRVFCNLLGRATLNPNDPDDEGLLGYPAMVSRPLDFRTIDLRLATGAYDGSHEAFIDDVREVWRNIRTAYGDRSDLIKLAENLSQKFEELYEKEVLALVDKIAEFQDLNGKSADVVNEREDLLANVMKSSLPRAPWEEGICKVCGMDKDDDNVLLCDRCDSEYHRYCLNPPLLRIPKGNWYCPSCVSGHSHHATYGSVAKQPRKNGAKGEFKRKFSDSLARLAHLMEIKEYWEFTLEERIFFTKFLFDEALNSAIVRNHMDQCAFRPADLQNRLRSLAEELQIQKFKEETLVLNIAKTNSTVSNILGDLKSDASSSLVNVENNSRSKTSDAMKQPQYPQLVHKDSHGSIVSSTQVIPGHNLSGSTSDLVTEHESRELQDNVLKLVNIRNTISNLLESIASVESEILKASLRKDFLGRDSNGRAYWVFYWPRARPWIIANGTLSFKKSSFEEFMGIPDSDKWMLYEFDSDIERLIEWLNENNTCEKELKESILQLKSNKLKDSEYAEKHILCRGESSQLISGVKRKAQSSNFLATKAMGVLEKRFGSCSVQNPASGASQNGQLYRCECLEMVWVTKDHCPSCHQSFPTSDDLRKHAVENCNTAASVTRASQTVEDISKHKKLKKATLPETLHVTAGIHQVSTSEKQNCGSSSIECPQEPDFPFKIEEIMARFNSPNSLKDSVTEIGLIGSGGVPSFIPNNCTNLSDPALRLASTRINMASLAEIPSDLRSWPPYSNNEDSAMEEGSGADRVKYKLTRDGVQISTMKDSSSELGAIMLDIDAALPEDALRNSRTNQEKRRAWREFVKSAKTIYEMVQALIVLEDAIKSEYLHGDWWYWSSPSTAAKITTLSALSLRIYSLDSAISYEKPFSNCTRETIMPKAALDEDAPQKTTNLGDQSSPPQQKIAEPEPTEVPRTRSRSSKRRKNDG</sequence>
<dbReference type="PROSITE" id="PS51543">
    <property type="entry name" value="FYRC"/>
    <property type="match status" value="1"/>
</dbReference>
<dbReference type="Gene3D" id="1.20.920.10">
    <property type="entry name" value="Bromodomain-like"/>
    <property type="match status" value="1"/>
</dbReference>
<feature type="region of interest" description="Disordered" evidence="14">
    <location>
        <begin position="79"/>
        <end position="103"/>
    </location>
</feature>
<evidence type="ECO:0000256" key="5">
    <source>
        <dbReference type="ARBA" id="ARBA00022771"/>
    </source>
</evidence>
<dbReference type="InterPro" id="IPR016177">
    <property type="entry name" value="DNA-bd_dom_sf"/>
</dbReference>
<dbReference type="PROSITE" id="PS50014">
    <property type="entry name" value="BROMODOMAIN_2"/>
    <property type="match status" value="1"/>
</dbReference>
<dbReference type="SUPFAM" id="SSF57903">
    <property type="entry name" value="FYVE/PHD zinc finger"/>
    <property type="match status" value="1"/>
</dbReference>
<dbReference type="InterPro" id="IPR019786">
    <property type="entry name" value="Zinc_finger_PHD-type_CS"/>
</dbReference>
<dbReference type="GO" id="GO:0008270">
    <property type="term" value="F:zinc ion binding"/>
    <property type="evidence" value="ECO:0007669"/>
    <property type="project" value="UniProtKB-KW"/>
</dbReference>
<dbReference type="SMART" id="SM00297">
    <property type="entry name" value="BROMO"/>
    <property type="match status" value="1"/>
</dbReference>
<evidence type="ECO:0000256" key="4">
    <source>
        <dbReference type="ARBA" id="ARBA00022723"/>
    </source>
</evidence>
<accession>A0A2Z7CA00</accession>
<dbReference type="InterPro" id="IPR011011">
    <property type="entry name" value="Znf_FYVE_PHD"/>
</dbReference>
<keyword evidence="8 12" id="KW-0103">Bromodomain</keyword>
<evidence type="ECO:0000256" key="6">
    <source>
        <dbReference type="ARBA" id="ARBA00022833"/>
    </source>
</evidence>
<evidence type="ECO:0000259" key="17">
    <source>
        <dbReference type="PROSITE" id="PS50982"/>
    </source>
</evidence>
<evidence type="ECO:0000256" key="2">
    <source>
        <dbReference type="ARBA" id="ARBA00007444"/>
    </source>
</evidence>
<dbReference type="CDD" id="cd04369">
    <property type="entry name" value="Bromodomain"/>
    <property type="match status" value="1"/>
</dbReference>
<keyword evidence="5 13" id="KW-0863">Zinc-finger</keyword>
<dbReference type="SMART" id="SM00249">
    <property type="entry name" value="PHD"/>
    <property type="match status" value="1"/>
</dbReference>
<keyword evidence="7" id="KW-0805">Transcription regulation</keyword>
<dbReference type="InterPro" id="IPR001487">
    <property type="entry name" value="Bromodomain"/>
</dbReference>
<dbReference type="OrthoDB" id="1903104at2759"/>
<dbReference type="GO" id="GO:0003677">
    <property type="term" value="F:DNA binding"/>
    <property type="evidence" value="ECO:0007669"/>
    <property type="project" value="UniProtKB-KW"/>
</dbReference>
<dbReference type="InterPro" id="IPR028941">
    <property type="entry name" value="WHIM2_dom"/>
</dbReference>
<name>A0A2Z7CA00_9LAMI</name>
<dbReference type="Pfam" id="PF15612">
    <property type="entry name" value="WHIM1"/>
    <property type="match status" value="1"/>
</dbReference>
<keyword evidence="6" id="KW-0862">Zinc</keyword>
<comment type="similarity">
    <text evidence="2">Belongs to the WAL family.</text>
</comment>
<dbReference type="Pfam" id="PF00439">
    <property type="entry name" value="Bromodomain"/>
    <property type="match status" value="1"/>
</dbReference>
<keyword evidence="10" id="KW-0804">Transcription</keyword>
<feature type="domain" description="PHD-type" evidence="16">
    <location>
        <begin position="1073"/>
        <end position="1123"/>
    </location>
</feature>
<dbReference type="PROSITE" id="PS50016">
    <property type="entry name" value="ZF_PHD_2"/>
    <property type="match status" value="1"/>
</dbReference>
<dbReference type="Pfam" id="PF05965">
    <property type="entry name" value="FYRC"/>
    <property type="match status" value="1"/>
</dbReference>
<dbReference type="Pfam" id="PF00628">
    <property type="entry name" value="PHD"/>
    <property type="match status" value="1"/>
</dbReference>
<dbReference type="PANTHER" id="PTHR47162">
    <property type="entry name" value="OS02G0192300 PROTEIN"/>
    <property type="match status" value="1"/>
</dbReference>
<protein>
    <submittedName>
        <fullName evidence="18">Methyl-CpG-binding domain-containing protein 9</fullName>
    </submittedName>
</protein>
<dbReference type="Pfam" id="PF05964">
    <property type="entry name" value="FYRN"/>
    <property type="match status" value="1"/>
</dbReference>
<evidence type="ECO:0000256" key="3">
    <source>
        <dbReference type="ARBA" id="ARBA00022679"/>
    </source>
</evidence>
<feature type="compositionally biased region" description="Polar residues" evidence="14">
    <location>
        <begin position="1823"/>
        <end position="1836"/>
    </location>
</feature>
<evidence type="ECO:0000256" key="9">
    <source>
        <dbReference type="ARBA" id="ARBA00023125"/>
    </source>
</evidence>
<evidence type="ECO:0000256" key="13">
    <source>
        <dbReference type="PROSITE-ProRule" id="PRU00146"/>
    </source>
</evidence>
<organism evidence="18 19">
    <name type="scientific">Dorcoceras hygrometricum</name>
    <dbReference type="NCBI Taxonomy" id="472368"/>
    <lineage>
        <taxon>Eukaryota</taxon>
        <taxon>Viridiplantae</taxon>
        <taxon>Streptophyta</taxon>
        <taxon>Embryophyta</taxon>
        <taxon>Tracheophyta</taxon>
        <taxon>Spermatophyta</taxon>
        <taxon>Magnoliopsida</taxon>
        <taxon>eudicotyledons</taxon>
        <taxon>Gunneridae</taxon>
        <taxon>Pentapetalae</taxon>
        <taxon>asterids</taxon>
        <taxon>lamiids</taxon>
        <taxon>Lamiales</taxon>
        <taxon>Gesneriaceae</taxon>
        <taxon>Didymocarpoideae</taxon>
        <taxon>Trichosporeae</taxon>
        <taxon>Loxocarpinae</taxon>
        <taxon>Dorcoceras</taxon>
    </lineage>
</organism>
<dbReference type="GO" id="GO:0005634">
    <property type="term" value="C:nucleus"/>
    <property type="evidence" value="ECO:0007669"/>
    <property type="project" value="UniProtKB-SubCell"/>
</dbReference>
<dbReference type="GO" id="GO:0000785">
    <property type="term" value="C:chromatin"/>
    <property type="evidence" value="ECO:0007669"/>
    <property type="project" value="UniProtKB-ARBA"/>
</dbReference>
<dbReference type="GO" id="GO:0048731">
    <property type="term" value="P:system development"/>
    <property type="evidence" value="ECO:0007669"/>
    <property type="project" value="UniProtKB-ARBA"/>
</dbReference>
<dbReference type="InterPro" id="IPR036427">
    <property type="entry name" value="Bromodomain-like_sf"/>
</dbReference>
<dbReference type="Gene3D" id="3.30.160.360">
    <property type="match status" value="1"/>
</dbReference>
<gene>
    <name evidence="18" type="ORF">F511_18907</name>
</gene>
<dbReference type="PANTHER" id="PTHR47162:SF10">
    <property type="entry name" value="METHYL-CPG-BINDING DOMAIN-CONTAINING PROTEIN 9 ISOFORM X1"/>
    <property type="match status" value="1"/>
</dbReference>
<feature type="domain" description="Bromo" evidence="15">
    <location>
        <begin position="953"/>
        <end position="1012"/>
    </location>
</feature>
<evidence type="ECO:0000256" key="12">
    <source>
        <dbReference type="PROSITE-ProRule" id="PRU00035"/>
    </source>
</evidence>
<keyword evidence="9" id="KW-0238">DNA-binding</keyword>
<dbReference type="InterPro" id="IPR003888">
    <property type="entry name" value="FYrich_N"/>
</dbReference>
<keyword evidence="4" id="KW-0479">Metal-binding</keyword>
<dbReference type="CDD" id="cd15519">
    <property type="entry name" value="PHD1_Lid2p_like"/>
    <property type="match status" value="1"/>
</dbReference>
<reference evidence="18 19" key="1">
    <citation type="journal article" date="2015" name="Proc. Natl. Acad. Sci. U.S.A.">
        <title>The resurrection genome of Boea hygrometrica: A blueprint for survival of dehydration.</title>
        <authorList>
            <person name="Xiao L."/>
            <person name="Yang G."/>
            <person name="Zhang L."/>
            <person name="Yang X."/>
            <person name="Zhao S."/>
            <person name="Ji Z."/>
            <person name="Zhou Q."/>
            <person name="Hu M."/>
            <person name="Wang Y."/>
            <person name="Chen M."/>
            <person name="Xu Y."/>
            <person name="Jin H."/>
            <person name="Xiao X."/>
            <person name="Hu G."/>
            <person name="Bao F."/>
            <person name="Hu Y."/>
            <person name="Wan P."/>
            <person name="Li L."/>
            <person name="Deng X."/>
            <person name="Kuang T."/>
            <person name="Xiang C."/>
            <person name="Zhu J.K."/>
            <person name="Oliver M.J."/>
            <person name="He Y."/>
        </authorList>
    </citation>
    <scope>NUCLEOTIDE SEQUENCE [LARGE SCALE GENOMIC DNA]</scope>
    <source>
        <strain evidence="19">cv. XS01</strain>
    </source>
</reference>
<feature type="compositionally biased region" description="Basic residues" evidence="14">
    <location>
        <begin position="1850"/>
        <end position="1862"/>
    </location>
</feature>
<evidence type="ECO:0000256" key="1">
    <source>
        <dbReference type="ARBA" id="ARBA00004123"/>
    </source>
</evidence>
<evidence type="ECO:0000256" key="7">
    <source>
        <dbReference type="ARBA" id="ARBA00023015"/>
    </source>
</evidence>
<evidence type="ECO:0000313" key="19">
    <source>
        <dbReference type="Proteomes" id="UP000250235"/>
    </source>
</evidence>
<evidence type="ECO:0000259" key="16">
    <source>
        <dbReference type="PROSITE" id="PS50016"/>
    </source>
</evidence>
<dbReference type="GO" id="GO:0016740">
    <property type="term" value="F:transferase activity"/>
    <property type="evidence" value="ECO:0007669"/>
    <property type="project" value="UniProtKB-KW"/>
</dbReference>
<dbReference type="EMBL" id="KQ997619">
    <property type="protein sequence ID" value="KZV43850.1"/>
    <property type="molecule type" value="Genomic_DNA"/>
</dbReference>
<dbReference type="InterPro" id="IPR001965">
    <property type="entry name" value="Znf_PHD"/>
</dbReference>
<evidence type="ECO:0000313" key="18">
    <source>
        <dbReference type="EMBL" id="KZV43850.1"/>
    </source>
</evidence>
<dbReference type="SUPFAM" id="SSF54171">
    <property type="entry name" value="DNA-binding domain"/>
    <property type="match status" value="1"/>
</dbReference>
<comment type="subcellular location">
    <subcellularLocation>
        <location evidence="1">Nucleus</location>
    </subcellularLocation>
</comment>
<dbReference type="Pfam" id="PF15613">
    <property type="entry name" value="WSD"/>
    <property type="match status" value="1"/>
</dbReference>
<dbReference type="InterPro" id="IPR028942">
    <property type="entry name" value="WHIM1_dom"/>
</dbReference>
<evidence type="ECO:0000256" key="8">
    <source>
        <dbReference type="ARBA" id="ARBA00023117"/>
    </source>
</evidence>
<keyword evidence="3" id="KW-0808">Transferase</keyword>
<dbReference type="Gene3D" id="3.30.40.10">
    <property type="entry name" value="Zinc/RING finger domain, C3HC4 (zinc finger)"/>
    <property type="match status" value="1"/>
</dbReference>
<feature type="domain" description="MBD" evidence="17">
    <location>
        <begin position="141"/>
        <end position="211"/>
    </location>
</feature>
<evidence type="ECO:0000259" key="15">
    <source>
        <dbReference type="PROSITE" id="PS50014"/>
    </source>
</evidence>
<dbReference type="InterPro" id="IPR019787">
    <property type="entry name" value="Znf_PHD-finger"/>
</dbReference>
<evidence type="ECO:0000256" key="10">
    <source>
        <dbReference type="ARBA" id="ARBA00023163"/>
    </source>
</evidence>
<dbReference type="Proteomes" id="UP000250235">
    <property type="component" value="Unassembled WGS sequence"/>
</dbReference>